<evidence type="ECO:0000256" key="1">
    <source>
        <dbReference type="ARBA" id="ARBA00022723"/>
    </source>
</evidence>
<dbReference type="PROSITE" id="PS50950">
    <property type="entry name" value="ZF_THAP"/>
    <property type="match status" value="1"/>
</dbReference>
<dbReference type="SUPFAM" id="SSF63748">
    <property type="entry name" value="Tudor/PWWP/MBT"/>
    <property type="match status" value="3"/>
</dbReference>
<dbReference type="GO" id="GO:0003677">
    <property type="term" value="F:DNA binding"/>
    <property type="evidence" value="ECO:0007669"/>
    <property type="project" value="UniProtKB-UniRule"/>
</dbReference>
<evidence type="ECO:0000313" key="9">
    <source>
        <dbReference type="Ensembl" id="ENSOTSP00005030462.2"/>
    </source>
</evidence>
<dbReference type="SUPFAM" id="SSF57716">
    <property type="entry name" value="Glucocorticoid receptor-like (DNA-binding domain)"/>
    <property type="match status" value="1"/>
</dbReference>
<evidence type="ECO:0000313" key="10">
    <source>
        <dbReference type="Proteomes" id="UP000694402"/>
    </source>
</evidence>
<dbReference type="SMART" id="SM00561">
    <property type="entry name" value="MBT"/>
    <property type="match status" value="2"/>
</dbReference>
<dbReference type="Pfam" id="PF05485">
    <property type="entry name" value="THAP"/>
    <property type="match status" value="1"/>
</dbReference>
<feature type="repeat" description="MBT" evidence="7">
    <location>
        <begin position="271"/>
        <end position="377"/>
    </location>
</feature>
<dbReference type="Pfam" id="PF02820">
    <property type="entry name" value="MBT"/>
    <property type="match status" value="3"/>
</dbReference>
<keyword evidence="10" id="KW-1185">Reference proteome</keyword>
<dbReference type="InterPro" id="IPR006612">
    <property type="entry name" value="THAP_Znf"/>
</dbReference>
<keyword evidence="5 6" id="KW-0238">DNA-binding</keyword>
<evidence type="ECO:0000256" key="5">
    <source>
        <dbReference type="ARBA" id="ARBA00023125"/>
    </source>
</evidence>
<dbReference type="Ensembl" id="ENSOTST00005032953.2">
    <property type="protein sequence ID" value="ENSOTSP00005030462.2"/>
    <property type="gene ID" value="ENSOTSG00005014144.2"/>
</dbReference>
<organism evidence="9 10">
    <name type="scientific">Oncorhynchus tshawytscha</name>
    <name type="common">Chinook salmon</name>
    <name type="synonym">Salmo tshawytscha</name>
    <dbReference type="NCBI Taxonomy" id="74940"/>
    <lineage>
        <taxon>Eukaryota</taxon>
        <taxon>Metazoa</taxon>
        <taxon>Chordata</taxon>
        <taxon>Craniata</taxon>
        <taxon>Vertebrata</taxon>
        <taxon>Euteleostomi</taxon>
        <taxon>Actinopterygii</taxon>
        <taxon>Neopterygii</taxon>
        <taxon>Teleostei</taxon>
        <taxon>Protacanthopterygii</taxon>
        <taxon>Salmoniformes</taxon>
        <taxon>Salmonidae</taxon>
        <taxon>Salmoninae</taxon>
        <taxon>Oncorhynchus</taxon>
    </lineage>
</organism>
<dbReference type="GO" id="GO:0042393">
    <property type="term" value="F:histone binding"/>
    <property type="evidence" value="ECO:0007669"/>
    <property type="project" value="TreeGrafter"/>
</dbReference>
<dbReference type="GO" id="GO:0003682">
    <property type="term" value="F:chromatin binding"/>
    <property type="evidence" value="ECO:0007669"/>
    <property type="project" value="TreeGrafter"/>
</dbReference>
<dbReference type="GO" id="GO:0045892">
    <property type="term" value="P:negative regulation of DNA-templated transcription"/>
    <property type="evidence" value="ECO:0007669"/>
    <property type="project" value="TreeGrafter"/>
</dbReference>
<dbReference type="GO" id="GO:0008270">
    <property type="term" value="F:zinc ion binding"/>
    <property type="evidence" value="ECO:0007669"/>
    <property type="project" value="UniProtKB-KW"/>
</dbReference>
<sequence>MPDRCVAYGCGKSWEDGVTLYNFPNNDTEEFQKWEKQVQRTRSNWTASPNSQLCCEHFGKECFENKPYPVLKALAAKGQLKLKYGAVPTVFIRPPCTSCEGFGCNVCTPKAQRRGTLDRGTLPKRPASRSHLFTVDVETNRPVGSPFSPCHIVAATGNFDWGAYLEKAGSLAASVACFRHAPLCAQWDDITVRLKVEVLNTSAILPSKVYWIASIIQLAGYKARLRYEGFEEDSSQDFWCSLGSGDMYPIGWCAMTGKLLVPPQAVHQNISDWKEYLMNRLVGARTLPVDFYMKLAESMKCPFRTGMRVEVVDRTLVSQTRLAVVDTVTGGRLRLVYEDGEQEAKGEPLSDVWCHMWSPLLHPVGWSSKVGHVIKLADVDHPTFRKVYCDSVPMLFKKPRTVYMEGGFFEVGMKLEAINPVNLGNICVATIHKVMIERILILGCNAVIFELILSMYT</sequence>
<evidence type="ECO:0000256" key="6">
    <source>
        <dbReference type="PROSITE-ProRule" id="PRU00309"/>
    </source>
</evidence>
<gene>
    <name evidence="9" type="primary">L3MBTL2</name>
</gene>
<keyword evidence="2" id="KW-0677">Repeat</keyword>
<reference evidence="9" key="1">
    <citation type="submission" date="2025-08" db="UniProtKB">
        <authorList>
            <consortium name="Ensembl"/>
        </authorList>
    </citation>
    <scope>IDENTIFICATION</scope>
</reference>
<dbReference type="Proteomes" id="UP000694402">
    <property type="component" value="Unassembled WGS sequence"/>
</dbReference>
<dbReference type="PANTHER" id="PTHR12247:SF64">
    <property type="entry name" value="LETHAL(3)MALIGNANT BRAIN TUMOR-LIKE PROTEIN 2"/>
    <property type="match status" value="1"/>
</dbReference>
<feature type="repeat" description="MBT" evidence="7">
    <location>
        <begin position="159"/>
        <end position="263"/>
    </location>
</feature>
<evidence type="ECO:0000256" key="4">
    <source>
        <dbReference type="ARBA" id="ARBA00022833"/>
    </source>
</evidence>
<dbReference type="SMART" id="SM00980">
    <property type="entry name" value="THAP"/>
    <property type="match status" value="1"/>
</dbReference>
<keyword evidence="4" id="KW-0862">Zinc</keyword>
<dbReference type="InterPro" id="IPR004092">
    <property type="entry name" value="Mbt"/>
</dbReference>
<feature type="domain" description="THAP-type" evidence="8">
    <location>
        <begin position="1"/>
        <end position="91"/>
    </location>
</feature>
<reference evidence="9" key="2">
    <citation type="submission" date="2025-09" db="UniProtKB">
        <authorList>
            <consortium name="Ensembl"/>
        </authorList>
    </citation>
    <scope>IDENTIFICATION</scope>
</reference>
<dbReference type="AlphaFoldDB" id="A0A8C8F6Q7"/>
<keyword evidence="3 6" id="KW-0863">Zinc-finger</keyword>
<dbReference type="PANTHER" id="PTHR12247">
    <property type="entry name" value="POLYCOMB GROUP PROTEIN"/>
    <property type="match status" value="1"/>
</dbReference>
<evidence type="ECO:0000259" key="8">
    <source>
        <dbReference type="PROSITE" id="PS50950"/>
    </source>
</evidence>
<dbReference type="PROSITE" id="PS51079">
    <property type="entry name" value="MBT"/>
    <property type="match status" value="2"/>
</dbReference>
<dbReference type="Gene3D" id="2.30.30.140">
    <property type="match status" value="3"/>
</dbReference>
<dbReference type="GO" id="GO:0005634">
    <property type="term" value="C:nucleus"/>
    <property type="evidence" value="ECO:0007669"/>
    <property type="project" value="InterPro"/>
</dbReference>
<dbReference type="SMART" id="SM00692">
    <property type="entry name" value="DM3"/>
    <property type="match status" value="1"/>
</dbReference>
<evidence type="ECO:0000256" key="2">
    <source>
        <dbReference type="ARBA" id="ARBA00022737"/>
    </source>
</evidence>
<dbReference type="InterPro" id="IPR050548">
    <property type="entry name" value="PcG_chromatin_remod_factors"/>
</dbReference>
<keyword evidence="1" id="KW-0479">Metal-binding</keyword>
<protein>
    <recommendedName>
        <fullName evidence="8">THAP-type domain-containing protein</fullName>
    </recommendedName>
</protein>
<accession>A0A8C8F6Q7</accession>
<evidence type="ECO:0000256" key="3">
    <source>
        <dbReference type="ARBA" id="ARBA00022771"/>
    </source>
</evidence>
<dbReference type="GeneTree" id="ENSGT00940000153840"/>
<name>A0A8C8F6Q7_ONCTS</name>
<evidence type="ECO:0000256" key="7">
    <source>
        <dbReference type="PROSITE-ProRule" id="PRU00459"/>
    </source>
</evidence>
<proteinExistence type="predicted"/>